<dbReference type="Gene3D" id="3.40.1190.20">
    <property type="match status" value="1"/>
</dbReference>
<name>A0A239CNS6_9ACTN</name>
<dbReference type="RefSeq" id="WP_089223243.1">
    <property type="nucleotide sequence ID" value="NZ_FZOF01000004.1"/>
</dbReference>
<dbReference type="InterPro" id="IPR050306">
    <property type="entry name" value="PfkB_Carbo_kinase"/>
</dbReference>
<dbReference type="AlphaFoldDB" id="A0A239CNS6"/>
<dbReference type="Pfam" id="PF00294">
    <property type="entry name" value="PfkB"/>
    <property type="match status" value="1"/>
</dbReference>
<accession>A0A239CNS6</accession>
<evidence type="ECO:0000256" key="5">
    <source>
        <dbReference type="ARBA" id="ARBA00022840"/>
    </source>
</evidence>
<evidence type="ECO:0000256" key="4">
    <source>
        <dbReference type="ARBA" id="ARBA00022777"/>
    </source>
</evidence>
<dbReference type="PANTHER" id="PTHR43085:SF1">
    <property type="entry name" value="PSEUDOURIDINE KINASE-RELATED"/>
    <property type="match status" value="1"/>
</dbReference>
<dbReference type="GO" id="GO:0006000">
    <property type="term" value="P:fructose metabolic process"/>
    <property type="evidence" value="ECO:0007669"/>
    <property type="project" value="UniProtKB-ARBA"/>
</dbReference>
<keyword evidence="3" id="KW-0547">Nucleotide-binding</keyword>
<dbReference type="InterPro" id="IPR011611">
    <property type="entry name" value="PfkB_dom"/>
</dbReference>
<evidence type="ECO:0000256" key="2">
    <source>
        <dbReference type="ARBA" id="ARBA00022679"/>
    </source>
</evidence>
<dbReference type="OrthoDB" id="9795789at2"/>
<dbReference type="PANTHER" id="PTHR43085">
    <property type="entry name" value="HEXOKINASE FAMILY MEMBER"/>
    <property type="match status" value="1"/>
</dbReference>
<dbReference type="PRINTS" id="PR00990">
    <property type="entry name" value="RIBOKINASE"/>
</dbReference>
<feature type="domain" description="Carbohydrate kinase PfkB" evidence="7">
    <location>
        <begin position="21"/>
        <end position="305"/>
    </location>
</feature>
<organism evidence="8 9">
    <name type="scientific">Actinacidiphila glaucinigra</name>
    <dbReference type="NCBI Taxonomy" id="235986"/>
    <lineage>
        <taxon>Bacteria</taxon>
        <taxon>Bacillati</taxon>
        <taxon>Actinomycetota</taxon>
        <taxon>Actinomycetes</taxon>
        <taxon>Kitasatosporales</taxon>
        <taxon>Streptomycetaceae</taxon>
        <taxon>Actinacidiphila</taxon>
    </lineage>
</organism>
<dbReference type="EMBL" id="FZOF01000004">
    <property type="protein sequence ID" value="SNS21388.1"/>
    <property type="molecule type" value="Genomic_DNA"/>
</dbReference>
<dbReference type="Proteomes" id="UP000198280">
    <property type="component" value="Unassembled WGS sequence"/>
</dbReference>
<evidence type="ECO:0000256" key="3">
    <source>
        <dbReference type="ARBA" id="ARBA00022741"/>
    </source>
</evidence>
<dbReference type="PROSITE" id="PS00583">
    <property type="entry name" value="PFKB_KINASES_1"/>
    <property type="match status" value="1"/>
</dbReference>
<evidence type="ECO:0000259" key="7">
    <source>
        <dbReference type="Pfam" id="PF00294"/>
    </source>
</evidence>
<keyword evidence="5" id="KW-0067">ATP-binding</keyword>
<dbReference type="PROSITE" id="PS00584">
    <property type="entry name" value="PFKB_KINASES_2"/>
    <property type="match status" value="1"/>
</dbReference>
<dbReference type="GO" id="GO:0005524">
    <property type="term" value="F:ATP binding"/>
    <property type="evidence" value="ECO:0007669"/>
    <property type="project" value="UniProtKB-KW"/>
</dbReference>
<sequence>MTTPATLVAGEALTDVVLAPDGTRRAHPGGSPANTALGLARLGHPVTLATRIGRDAHGDALAERLAEGRVRLLPGSVVHAPTSTARAELDGNGSAVYRFDITWDLPPVDPHEVPGHLHTGSIATALEPGAGRILSLVAAVRRRGHTVSYDPNLRPALLGPPGDERPRVERLVALADVVKASEEDLGWLHPGRDPGDVAADWARRGPRLVVLTRGAAGAEAHWAPGGRHRVPAHPVRVVDTIGAGDAFMAGLLSGLLSAGLLGGAAARRRLHGTADGGSPPPAVAGALELAARVAALTCGRAGADPPFLAEVAPVM</sequence>
<evidence type="ECO:0000256" key="6">
    <source>
        <dbReference type="RuleBase" id="RU003704"/>
    </source>
</evidence>
<evidence type="ECO:0000256" key="1">
    <source>
        <dbReference type="ARBA" id="ARBA00010688"/>
    </source>
</evidence>
<dbReference type="InterPro" id="IPR002173">
    <property type="entry name" value="Carboh/pur_kinase_PfkB_CS"/>
</dbReference>
<dbReference type="InterPro" id="IPR029056">
    <property type="entry name" value="Ribokinase-like"/>
</dbReference>
<keyword evidence="2 6" id="KW-0808">Transferase</keyword>
<evidence type="ECO:0000313" key="9">
    <source>
        <dbReference type="Proteomes" id="UP000198280"/>
    </source>
</evidence>
<dbReference type="GO" id="GO:0008865">
    <property type="term" value="F:fructokinase activity"/>
    <property type="evidence" value="ECO:0007669"/>
    <property type="project" value="UniProtKB-ARBA"/>
</dbReference>
<dbReference type="InterPro" id="IPR002139">
    <property type="entry name" value="Ribo/fructo_kinase"/>
</dbReference>
<dbReference type="CDD" id="cd01167">
    <property type="entry name" value="bac_FRK"/>
    <property type="match status" value="1"/>
</dbReference>
<proteinExistence type="inferred from homology"/>
<keyword evidence="4 6" id="KW-0418">Kinase</keyword>
<dbReference type="SUPFAM" id="SSF53613">
    <property type="entry name" value="Ribokinase-like"/>
    <property type="match status" value="1"/>
</dbReference>
<reference evidence="8 9" key="1">
    <citation type="submission" date="2017-06" db="EMBL/GenBank/DDBJ databases">
        <authorList>
            <person name="Kim H.J."/>
            <person name="Triplett B.A."/>
        </authorList>
    </citation>
    <scope>NUCLEOTIDE SEQUENCE [LARGE SCALE GENOMIC DNA]</scope>
    <source>
        <strain evidence="8 9">CGMCC 4.1858</strain>
    </source>
</reference>
<comment type="similarity">
    <text evidence="1 6">Belongs to the carbohydrate kinase PfkB family.</text>
</comment>
<keyword evidence="9" id="KW-1185">Reference proteome</keyword>
<evidence type="ECO:0000313" key="8">
    <source>
        <dbReference type="EMBL" id="SNS21388.1"/>
    </source>
</evidence>
<protein>
    <submittedName>
        <fullName evidence="8">Fructokinase</fullName>
    </submittedName>
</protein>
<gene>
    <name evidence="8" type="ORF">SAMN05216252_104117</name>
</gene>